<keyword evidence="7 8" id="KW-0998">Cell outer membrane</keyword>
<accession>A0A5C6KPU9</accession>
<dbReference type="InterPro" id="IPR023997">
    <property type="entry name" value="TonB-dep_OMP_SusC/RagA_CS"/>
</dbReference>
<dbReference type="InterPro" id="IPR023996">
    <property type="entry name" value="TonB-dep_OMP_SusC/RagA"/>
</dbReference>
<keyword evidence="4 8" id="KW-0812">Transmembrane</keyword>
<evidence type="ECO:0000256" key="6">
    <source>
        <dbReference type="ARBA" id="ARBA00023136"/>
    </source>
</evidence>
<dbReference type="AlphaFoldDB" id="A0A5C6KPU9"/>
<organism evidence="12 13">
    <name type="scientific">Parabacteroides distasonis</name>
    <dbReference type="NCBI Taxonomy" id="823"/>
    <lineage>
        <taxon>Bacteria</taxon>
        <taxon>Pseudomonadati</taxon>
        <taxon>Bacteroidota</taxon>
        <taxon>Bacteroidia</taxon>
        <taxon>Bacteroidales</taxon>
        <taxon>Tannerellaceae</taxon>
        <taxon>Parabacteroides</taxon>
    </lineage>
</organism>
<evidence type="ECO:0000313" key="13">
    <source>
        <dbReference type="Proteomes" id="UP000315827"/>
    </source>
</evidence>
<evidence type="ECO:0000256" key="9">
    <source>
        <dbReference type="RuleBase" id="RU003357"/>
    </source>
</evidence>
<dbReference type="GO" id="GO:0009279">
    <property type="term" value="C:cell outer membrane"/>
    <property type="evidence" value="ECO:0007669"/>
    <property type="project" value="UniProtKB-SubCell"/>
</dbReference>
<comment type="similarity">
    <text evidence="8 9">Belongs to the TonB-dependent receptor family.</text>
</comment>
<dbReference type="PROSITE" id="PS52016">
    <property type="entry name" value="TONB_DEPENDENT_REC_3"/>
    <property type="match status" value="1"/>
</dbReference>
<dbReference type="SUPFAM" id="SSF56935">
    <property type="entry name" value="Porins"/>
    <property type="match status" value="1"/>
</dbReference>
<dbReference type="FunFam" id="2.60.40.1120:FF:000003">
    <property type="entry name" value="Outer membrane protein Omp121"/>
    <property type="match status" value="1"/>
</dbReference>
<feature type="domain" description="TonB-dependent receptor-like beta-barrel" evidence="10">
    <location>
        <begin position="473"/>
        <end position="948"/>
    </location>
</feature>
<feature type="domain" description="TonB-dependent receptor plug" evidence="11">
    <location>
        <begin position="129"/>
        <end position="236"/>
    </location>
</feature>
<keyword evidence="12" id="KW-0675">Receptor</keyword>
<dbReference type="InterPro" id="IPR036942">
    <property type="entry name" value="Beta-barrel_TonB_sf"/>
</dbReference>
<sequence length="990" mass="111413">MNREINTLSIKGLLDKRFWVIIVFFMLTLPAYAVTNAFVVTGEVIDAVNNPLPGVNVVEKGTRNGTITDVDGKFELTLKDGNAILSFSYIGFTSIDVPVENKQNLRVKMREDVTQMDEVVVIGYGTTTKKEVTGSISSLKEESFVKGNISNPMQLLQGQVAGMNIVKPNGGDPNGEFKVQLRGMTTLSGGASPLVVIDGIIGGSLESVNPEEIESIDVLKDGSAAAIYGTRGTNGVILITTKRASGGEKTTIEFSTYVAMQSVAKKLDVLTAEQFRSVINDYYPTMKDQYDFGASTDWFEEVTRKNPISQYYNVAFSGGAKSLGYRASLSYQNDQGLLDKTSNNKLRAKMSINQRNFDDRLSIDYNLTYSKGKSELADNSILQQVARRNPTEPVYDQEGITPISGGYYYNPGPFQYFNPVAMVNESTREKEMRDVMGSMKASFEIIEGLKASVMGSITQSSSNTGSYFGRYYPKDFGTNGSAEIKKSSSTNSLLEASVDYRKAFKDHTIQAIAGYSYNKGEYEENWSRNYLYDTDYFSYHNIGAGAALTQGKAGMSSYKDENKLIAFFGRVMYNYQERYLLSASVRYEGSSRFGANNKWGTFPAISAGWRINKEHFMEDIKWINDLKLRVGYGVTGNQEIGNYKSLQLLEKDRFFYYKENWISTYKPASNPNPDLKWERKGELNIGLDFSVLEGRLGGTVDYYNRTTKDLLYWYTVPVPPNLYNQLFTNVGTIKNSGIEVTINAIPVQTKDFRWNSMLTLSHNTNKLDKFSNKDYAMVQIRTGYIPEDFQQYTQSIVEGGPIGNFWGPRFLGVDENGQNILEDLNKDGVINEEDYQVIGNAYPDVTFGFSNTFTYKNWELSFLLRGAIGNDVLNVHRMYYEGFNYFGGKNILVSTLEHPEYKGSAVFSDRFVEDGSYMKLDNLTIGYNFRLNTSWVSRLKLYLTAQNLFTITGYKGIDPEVDLSGLEPGMDRYEYYPRTRTFLLGLNINF</sequence>
<dbReference type="PROSITE" id="PS00018">
    <property type="entry name" value="EF_HAND_1"/>
    <property type="match status" value="1"/>
</dbReference>
<dbReference type="NCBIfam" id="TIGR04056">
    <property type="entry name" value="OMP_RagA_SusC"/>
    <property type="match status" value="1"/>
</dbReference>
<evidence type="ECO:0000256" key="5">
    <source>
        <dbReference type="ARBA" id="ARBA00023077"/>
    </source>
</evidence>
<comment type="subcellular location">
    <subcellularLocation>
        <location evidence="1 8">Cell outer membrane</location>
        <topology evidence="1 8">Multi-pass membrane protein</topology>
    </subcellularLocation>
</comment>
<dbReference type="Gene3D" id="2.60.40.1120">
    <property type="entry name" value="Carboxypeptidase-like, regulatory domain"/>
    <property type="match status" value="1"/>
</dbReference>
<proteinExistence type="inferred from homology"/>
<dbReference type="Gene3D" id="2.40.170.20">
    <property type="entry name" value="TonB-dependent receptor, beta-barrel domain"/>
    <property type="match status" value="1"/>
</dbReference>
<dbReference type="InterPro" id="IPR000531">
    <property type="entry name" value="Beta-barrel_TonB"/>
</dbReference>
<dbReference type="SUPFAM" id="SSF49464">
    <property type="entry name" value="Carboxypeptidase regulatory domain-like"/>
    <property type="match status" value="1"/>
</dbReference>
<dbReference type="InterPro" id="IPR008969">
    <property type="entry name" value="CarboxyPept-like_regulatory"/>
</dbReference>
<evidence type="ECO:0000313" key="12">
    <source>
        <dbReference type="EMBL" id="TWV64655.1"/>
    </source>
</evidence>
<evidence type="ECO:0000256" key="2">
    <source>
        <dbReference type="ARBA" id="ARBA00022448"/>
    </source>
</evidence>
<dbReference type="InterPro" id="IPR039426">
    <property type="entry name" value="TonB-dep_rcpt-like"/>
</dbReference>
<keyword evidence="6 8" id="KW-0472">Membrane</keyword>
<dbReference type="Pfam" id="PF07715">
    <property type="entry name" value="Plug"/>
    <property type="match status" value="1"/>
</dbReference>
<evidence type="ECO:0000256" key="1">
    <source>
        <dbReference type="ARBA" id="ARBA00004571"/>
    </source>
</evidence>
<keyword evidence="3 8" id="KW-1134">Transmembrane beta strand</keyword>
<gene>
    <name evidence="12" type="ORF">FSA05_03305</name>
</gene>
<dbReference type="RefSeq" id="WP_008779611.1">
    <property type="nucleotide sequence ID" value="NZ_CP103148.1"/>
</dbReference>
<evidence type="ECO:0000256" key="8">
    <source>
        <dbReference type="PROSITE-ProRule" id="PRU01360"/>
    </source>
</evidence>
<comment type="caution">
    <text evidence="12">The sequence shown here is derived from an EMBL/GenBank/DDBJ whole genome shotgun (WGS) entry which is preliminary data.</text>
</comment>
<dbReference type="Pfam" id="PF13715">
    <property type="entry name" value="CarbopepD_reg_2"/>
    <property type="match status" value="1"/>
</dbReference>
<dbReference type="NCBIfam" id="TIGR04057">
    <property type="entry name" value="SusC_RagA_signa"/>
    <property type="match status" value="1"/>
</dbReference>
<dbReference type="InterPro" id="IPR037066">
    <property type="entry name" value="Plug_dom_sf"/>
</dbReference>
<evidence type="ECO:0000256" key="7">
    <source>
        <dbReference type="ARBA" id="ARBA00023237"/>
    </source>
</evidence>
<dbReference type="EMBL" id="VOHW01000001">
    <property type="protein sequence ID" value="TWV64655.1"/>
    <property type="molecule type" value="Genomic_DNA"/>
</dbReference>
<evidence type="ECO:0000259" key="10">
    <source>
        <dbReference type="Pfam" id="PF00593"/>
    </source>
</evidence>
<dbReference type="Proteomes" id="UP000315827">
    <property type="component" value="Unassembled WGS sequence"/>
</dbReference>
<dbReference type="Gene3D" id="2.170.130.10">
    <property type="entry name" value="TonB-dependent receptor, plug domain"/>
    <property type="match status" value="1"/>
</dbReference>
<protein>
    <submittedName>
        <fullName evidence="12">TonB-dependent receptor</fullName>
    </submittedName>
</protein>
<reference evidence="12 13" key="1">
    <citation type="submission" date="2019-07" db="EMBL/GenBank/DDBJ databases">
        <title>Genome sequencing of Parabacteroides distasonis iSURF_7.</title>
        <authorList>
            <person name="Degefu H.N."/>
            <person name="Ruoff K.L."/>
            <person name="Price C.E."/>
            <person name="Valls R.A."/>
            <person name="O'Toole G.A."/>
        </authorList>
    </citation>
    <scope>NUCLEOTIDE SEQUENCE [LARGE SCALE GENOMIC DNA]</scope>
    <source>
        <strain evidence="12 13">CFPLTA003_1B</strain>
    </source>
</reference>
<dbReference type="InterPro" id="IPR018247">
    <property type="entry name" value="EF_Hand_1_Ca_BS"/>
</dbReference>
<evidence type="ECO:0000259" key="11">
    <source>
        <dbReference type="Pfam" id="PF07715"/>
    </source>
</evidence>
<evidence type="ECO:0000256" key="3">
    <source>
        <dbReference type="ARBA" id="ARBA00022452"/>
    </source>
</evidence>
<evidence type="ECO:0000256" key="4">
    <source>
        <dbReference type="ARBA" id="ARBA00022692"/>
    </source>
</evidence>
<dbReference type="InterPro" id="IPR012910">
    <property type="entry name" value="Plug_dom"/>
</dbReference>
<dbReference type="Pfam" id="PF00593">
    <property type="entry name" value="TonB_dep_Rec_b-barrel"/>
    <property type="match status" value="1"/>
</dbReference>
<name>A0A5C6KPU9_PARDI</name>
<keyword evidence="2 8" id="KW-0813">Transport</keyword>
<keyword evidence="5 9" id="KW-0798">TonB box</keyword>